<dbReference type="Proteomes" id="UP000663881">
    <property type="component" value="Unassembled WGS sequence"/>
</dbReference>
<keyword evidence="2" id="KW-0472">Membrane</keyword>
<evidence type="ECO:0000256" key="2">
    <source>
        <dbReference type="SAM" id="Phobius"/>
    </source>
</evidence>
<dbReference type="Gene3D" id="2.60.120.260">
    <property type="entry name" value="Galactose-binding domain-like"/>
    <property type="match status" value="1"/>
</dbReference>
<evidence type="ECO:0000256" key="1">
    <source>
        <dbReference type="SAM" id="MobiDB-lite"/>
    </source>
</evidence>
<keyword evidence="2" id="KW-0812">Transmembrane</keyword>
<evidence type="ECO:0000313" key="4">
    <source>
        <dbReference type="Proteomes" id="UP000663881"/>
    </source>
</evidence>
<name>A0A819SLD0_9BILA</name>
<proteinExistence type="predicted"/>
<comment type="caution">
    <text evidence="3">The sequence shown here is derived from an EMBL/GenBank/DDBJ whole genome shotgun (WGS) entry which is preliminary data.</text>
</comment>
<feature type="compositionally biased region" description="Polar residues" evidence="1">
    <location>
        <begin position="21"/>
        <end position="45"/>
    </location>
</feature>
<feature type="region of interest" description="Disordered" evidence="1">
    <location>
        <begin position="15"/>
        <end position="45"/>
    </location>
</feature>
<feature type="transmembrane region" description="Helical" evidence="2">
    <location>
        <begin position="74"/>
        <end position="94"/>
    </location>
</feature>
<organism evidence="3 4">
    <name type="scientific">Adineta steineri</name>
    <dbReference type="NCBI Taxonomy" id="433720"/>
    <lineage>
        <taxon>Eukaryota</taxon>
        <taxon>Metazoa</taxon>
        <taxon>Spiralia</taxon>
        <taxon>Gnathifera</taxon>
        <taxon>Rotifera</taxon>
        <taxon>Eurotatoria</taxon>
        <taxon>Bdelloidea</taxon>
        <taxon>Adinetida</taxon>
        <taxon>Adinetidae</taxon>
        <taxon>Adineta</taxon>
    </lineage>
</organism>
<dbReference type="EMBL" id="CAJOAY010004296">
    <property type="protein sequence ID" value="CAF4063855.1"/>
    <property type="molecule type" value="Genomic_DNA"/>
</dbReference>
<sequence length="314" mass="34807">MMNSRLTYPQLSLWSDEHDSNSNQQQTTNPESNNDARSSQNHSWFNDNNCEKQKFRLLRNIMHYWSSIPTCLRGLLLGVLIGSLILCVVIPLWLTSINKTATILTTIGSTSSTYVTTLQMTNTTMYTSSASSNTVTSTVSTSITMLTSTITTSSLTSTSITASCAIPTSTLMSWTSSMPNYQLQTYNYTAPFSGIGVLEFGFNINNRVGFWYLDDVSMLDMNASNSEMLVNGNFELGNLNGWQSLCATNCGSRAGMIINSPCNGSYCYQDGCRSNYDFLRQTFTTTLGHIYTLSFGIYANTYTNNAQTAYVRIN</sequence>
<reference evidence="3" key="1">
    <citation type="submission" date="2021-02" db="EMBL/GenBank/DDBJ databases">
        <authorList>
            <person name="Nowell W R."/>
        </authorList>
    </citation>
    <scope>NUCLEOTIDE SEQUENCE</scope>
</reference>
<protein>
    <submittedName>
        <fullName evidence="3">Uncharacterized protein</fullName>
    </submittedName>
</protein>
<keyword evidence="2" id="KW-1133">Transmembrane helix</keyword>
<evidence type="ECO:0000313" key="3">
    <source>
        <dbReference type="EMBL" id="CAF4063855.1"/>
    </source>
</evidence>
<accession>A0A819SLD0</accession>
<dbReference type="AlphaFoldDB" id="A0A819SLD0"/>
<gene>
    <name evidence="3" type="ORF">OKA104_LOCUS33551</name>
</gene>